<dbReference type="PRINTS" id="PR00081">
    <property type="entry name" value="GDHRDH"/>
</dbReference>
<feature type="domain" description="Ketoreductase" evidence="4">
    <location>
        <begin position="8"/>
        <end position="176"/>
    </location>
</feature>
<organism evidence="5 6">
    <name type="scientific">Denitratisoma oestradiolicum</name>
    <dbReference type="NCBI Taxonomy" id="311182"/>
    <lineage>
        <taxon>Bacteria</taxon>
        <taxon>Pseudomonadati</taxon>
        <taxon>Pseudomonadota</taxon>
        <taxon>Betaproteobacteria</taxon>
        <taxon>Nitrosomonadales</taxon>
        <taxon>Sterolibacteriaceae</taxon>
        <taxon>Denitratisoma</taxon>
    </lineage>
</organism>
<evidence type="ECO:0000313" key="6">
    <source>
        <dbReference type="Proteomes" id="UP000515733"/>
    </source>
</evidence>
<evidence type="ECO:0000259" key="4">
    <source>
        <dbReference type="SMART" id="SM00822"/>
    </source>
</evidence>
<dbReference type="Pfam" id="PF13561">
    <property type="entry name" value="adh_short_C2"/>
    <property type="match status" value="1"/>
</dbReference>
<keyword evidence="3" id="KW-0520">NAD</keyword>
<reference evidence="5 6" key="1">
    <citation type="submission" date="2020-03" db="EMBL/GenBank/DDBJ databases">
        <authorList>
            <consortium name="Genoscope - CEA"/>
            <person name="William W."/>
        </authorList>
    </citation>
    <scope>NUCLEOTIDE SEQUENCE [LARGE SCALE GENOMIC DNA]</scope>
    <source>
        <strain evidence="6">DSM 16959</strain>
    </source>
</reference>
<dbReference type="EMBL" id="LR778301">
    <property type="protein sequence ID" value="CAB1367666.1"/>
    <property type="molecule type" value="Genomic_DNA"/>
</dbReference>
<comment type="similarity">
    <text evidence="1">Belongs to the short-chain dehydrogenases/reductases (SDR) family.</text>
</comment>
<proteinExistence type="inferred from homology"/>
<dbReference type="AlphaFoldDB" id="A0A6S6XP83"/>
<dbReference type="PROSITE" id="PS00061">
    <property type="entry name" value="ADH_SHORT"/>
    <property type="match status" value="1"/>
</dbReference>
<dbReference type="Gene3D" id="3.40.50.720">
    <property type="entry name" value="NAD(P)-binding Rossmann-like Domain"/>
    <property type="match status" value="1"/>
</dbReference>
<keyword evidence="6" id="KW-1185">Reference proteome</keyword>
<dbReference type="InterPro" id="IPR002347">
    <property type="entry name" value="SDR_fam"/>
</dbReference>
<name>A0A6S6XP83_9PROT</name>
<evidence type="ECO:0000256" key="2">
    <source>
        <dbReference type="ARBA" id="ARBA00023002"/>
    </source>
</evidence>
<dbReference type="SUPFAM" id="SSF51735">
    <property type="entry name" value="NAD(P)-binding Rossmann-fold domains"/>
    <property type="match status" value="1"/>
</dbReference>
<dbReference type="PRINTS" id="PR00080">
    <property type="entry name" value="SDRFAMILY"/>
</dbReference>
<dbReference type="GO" id="GO:0016491">
    <property type="term" value="F:oxidoreductase activity"/>
    <property type="evidence" value="ECO:0007669"/>
    <property type="project" value="UniProtKB-KW"/>
</dbReference>
<evidence type="ECO:0000313" key="5">
    <source>
        <dbReference type="EMBL" id="CAB1367666.1"/>
    </source>
</evidence>
<dbReference type="PANTHER" id="PTHR24321">
    <property type="entry name" value="DEHYDROGENASES, SHORT CHAIN"/>
    <property type="match status" value="1"/>
</dbReference>
<dbReference type="InterPro" id="IPR036291">
    <property type="entry name" value="NAD(P)-bd_dom_sf"/>
</dbReference>
<dbReference type="PANTHER" id="PTHR24321:SF8">
    <property type="entry name" value="ESTRADIOL 17-BETA-DEHYDROGENASE 8-RELATED"/>
    <property type="match status" value="1"/>
</dbReference>
<dbReference type="OrthoDB" id="9789083at2"/>
<keyword evidence="2" id="KW-0560">Oxidoreductase</keyword>
<dbReference type="InterPro" id="IPR020904">
    <property type="entry name" value="Sc_DH/Rdtase_CS"/>
</dbReference>
<accession>A0A6S6XP83</accession>
<dbReference type="InterPro" id="IPR057326">
    <property type="entry name" value="KR_dom"/>
</dbReference>
<dbReference type="SMART" id="SM00822">
    <property type="entry name" value="PKS_KR"/>
    <property type="match status" value="1"/>
</dbReference>
<evidence type="ECO:0000256" key="3">
    <source>
        <dbReference type="ARBA" id="ARBA00023027"/>
    </source>
</evidence>
<dbReference type="CDD" id="cd05233">
    <property type="entry name" value="SDR_c"/>
    <property type="match status" value="1"/>
</dbReference>
<dbReference type="RefSeq" id="WP_145770590.1">
    <property type="nucleotide sequence ID" value="NZ_LR778301.1"/>
</dbReference>
<dbReference type="KEGG" id="doe:DENOEST_0501"/>
<dbReference type="Proteomes" id="UP000515733">
    <property type="component" value="Chromosome"/>
</dbReference>
<protein>
    <submittedName>
        <fullName evidence="5">Short-chain dehydrogenase</fullName>
    </submittedName>
</protein>
<gene>
    <name evidence="5" type="ORF">DENOEST_0501</name>
</gene>
<evidence type="ECO:0000256" key="1">
    <source>
        <dbReference type="ARBA" id="ARBA00006484"/>
    </source>
</evidence>
<dbReference type="FunFam" id="3.40.50.720:FF:000084">
    <property type="entry name" value="Short-chain dehydrogenase reductase"/>
    <property type="match status" value="1"/>
</dbReference>
<sequence>MSQRFDNKVVLITGAASGMARATALRMGREGAKVFCADINAAGAEETAAAIRAAGGQAQAAAGDIGEPAQCRALVDQAVARFGGLDVLCNIAGRGGLRAFTEETVESWNAAFAVNVNGPFHLSQAALPHLLARRGNIVNVASTAGLQGQAYMPAYTASKHALVGLTKSMAVEFGRKGLRVNAVCPGGTATPFLQTFAVPEGAEMDLIGHMQLLPDMARPEDIANMICFAASDEARFVNGALLSVDGGTVAA</sequence>